<dbReference type="HOGENOM" id="CLU_1902918_0_0_11"/>
<dbReference type="AlphaFoldDB" id="F8A2V9"/>
<dbReference type="eggNOG" id="ENOG50343DC">
    <property type="taxonomic scope" value="Bacteria"/>
</dbReference>
<dbReference type="RefSeq" id="WP_013882206.1">
    <property type="nucleotide sequence ID" value="NC_015671.1"/>
</dbReference>
<organism evidence="2 3">
    <name type="scientific">Cellulomonas gilvus (strain ATCC 13127 / NRRL B-14078)</name>
    <name type="common">Cellvibrio gilvus</name>
    <dbReference type="NCBI Taxonomy" id="593907"/>
    <lineage>
        <taxon>Bacteria</taxon>
        <taxon>Bacillati</taxon>
        <taxon>Actinomycetota</taxon>
        <taxon>Actinomycetes</taxon>
        <taxon>Micrococcales</taxon>
        <taxon>Cellulomonadaceae</taxon>
        <taxon>Cellulomonas</taxon>
    </lineage>
</organism>
<feature type="domain" description="DUF6896" evidence="1">
    <location>
        <begin position="6"/>
        <end position="102"/>
    </location>
</feature>
<dbReference type="OrthoDB" id="4189658at2"/>
<protein>
    <recommendedName>
        <fullName evidence="1">DUF6896 domain-containing protein</fullName>
    </recommendedName>
</protein>
<evidence type="ECO:0000259" key="1">
    <source>
        <dbReference type="Pfam" id="PF21837"/>
    </source>
</evidence>
<keyword evidence="3" id="KW-1185">Reference proteome</keyword>
<dbReference type="InterPro" id="IPR054191">
    <property type="entry name" value="DUF6896"/>
</dbReference>
<dbReference type="Proteomes" id="UP000000485">
    <property type="component" value="Chromosome"/>
</dbReference>
<sequence>MTPELIVSAFVRELRACTQALRVQFVGAWRAEVVEPLMLRPAGGGPGQRSGRLDGVGDFQVHGLGCRVELDSGAIVDFDWDEDMREVFDGWRLQNFAESLGDSGVAASALVDAARRDPCLRETTSGWFTCTSP</sequence>
<gene>
    <name evidence="2" type="ordered locus">Celgi_0148</name>
</gene>
<name>F8A2V9_CELGA</name>
<accession>F8A2V9</accession>
<dbReference type="Pfam" id="PF21837">
    <property type="entry name" value="DUF6896"/>
    <property type="match status" value="1"/>
</dbReference>
<dbReference type="KEGG" id="cga:Celgi_0148"/>
<proteinExistence type="predicted"/>
<reference evidence="3" key="1">
    <citation type="submission" date="2011-04" db="EMBL/GenBank/DDBJ databases">
        <title>Complete sequence of Cellvibrio gilvus ATCC 13127.</title>
        <authorList>
            <person name="Lucas S."/>
            <person name="Han J."/>
            <person name="Lapidus A."/>
            <person name="Cheng J.-F."/>
            <person name="Goodwin L."/>
            <person name="Pitluck S."/>
            <person name="Peters L."/>
            <person name="Munk A."/>
            <person name="Detter J.C."/>
            <person name="Han C."/>
            <person name="Tapia R."/>
            <person name="Land M."/>
            <person name="Hauser L."/>
            <person name="Kyrpides N."/>
            <person name="Ivanova N."/>
            <person name="Ovchinnikova G."/>
            <person name="Pagani I."/>
            <person name="Mead D."/>
            <person name="Brumm P."/>
            <person name="Woyke T."/>
        </authorList>
    </citation>
    <scope>NUCLEOTIDE SEQUENCE [LARGE SCALE GENOMIC DNA]</scope>
    <source>
        <strain evidence="3">ATCC 13127 / NRRL B-14078</strain>
    </source>
</reference>
<evidence type="ECO:0000313" key="2">
    <source>
        <dbReference type="EMBL" id="AEI10676.1"/>
    </source>
</evidence>
<evidence type="ECO:0000313" key="3">
    <source>
        <dbReference type="Proteomes" id="UP000000485"/>
    </source>
</evidence>
<dbReference type="EMBL" id="CP002665">
    <property type="protein sequence ID" value="AEI10676.1"/>
    <property type="molecule type" value="Genomic_DNA"/>
</dbReference>